<dbReference type="OrthoDB" id="7210452at2"/>
<keyword evidence="1" id="KW-0614">Plasmid</keyword>
<dbReference type="Gene3D" id="3.40.50.300">
    <property type="entry name" value="P-loop containing nucleotide triphosphate hydrolases"/>
    <property type="match status" value="1"/>
</dbReference>
<dbReference type="InterPro" id="IPR014556">
    <property type="entry name" value="UCP029407"/>
</dbReference>
<sequence>MNYNNTDQTLPTSRQAVLVMGMHRSGTSALAGVLTRGGCDAPLDLMGAKPMNAKGFYESEGISKMNDDLMRAAGSAWFNWQRLDATWFDSPAAAKFREIAAVQLATVYPNASRAVLKDPRICRLVPFWEPCLLKAGMVPKYLHIHRHPLEVARSLHFWAGYSQNYGLILWLRYQLDAEAATRGKPRYFTSYQQLMTDWSQVLQQADTVLDLGIGPIPPGAARKIDAFLDRDMNHMAVQDPAPEQGEELTSWVLRSFDIVQGWVENGENLEDWDALDEIRRDFDRATPEFAALVEEGRQNDLRLKARVMNENAMLGKLDIVHVDISRLFDQVKRLEHQETESATRLQALHRELEDARVTAAKAEEQAAHQSAAKSAAEALVSQRDKVIAALREELSQTHARSAAVAAAREEHLRELRAERIRRDLEMQDSLAQALRTNREAADAALGRAHAEINALRLERDAAMRRADNILASNSWRVTAPLRKVVNALHRTRN</sequence>
<dbReference type="RefSeq" id="WP_028720353.1">
    <property type="nucleotide sequence ID" value="NZ_CBCSFT010000067.1"/>
</dbReference>
<dbReference type="SUPFAM" id="SSF52540">
    <property type="entry name" value="P-loop containing nucleoside triphosphate hydrolases"/>
    <property type="match status" value="1"/>
</dbReference>
<accession>A0A0D5A1P9</accession>
<geneLocation type="plasmid" evidence="1">
    <name>pLM20P4</name>
</geneLocation>
<gene>
    <name evidence="1" type="ORF">pLM20P4_p9</name>
</gene>
<organism evidence="1">
    <name type="scientific">Paracoccus yeei</name>
    <dbReference type="NCBI Taxonomy" id="147645"/>
    <lineage>
        <taxon>Bacteria</taxon>
        <taxon>Pseudomonadati</taxon>
        <taxon>Pseudomonadota</taxon>
        <taxon>Alphaproteobacteria</taxon>
        <taxon>Rhodobacterales</taxon>
        <taxon>Paracoccaceae</taxon>
        <taxon>Paracoccus</taxon>
    </lineage>
</organism>
<name>A0A0D5A1P9_9RHOB</name>
<proteinExistence type="predicted"/>
<protein>
    <submittedName>
        <fullName evidence="1">Uncharacterized protein</fullName>
    </submittedName>
</protein>
<dbReference type="InterPro" id="IPR027417">
    <property type="entry name" value="P-loop_NTPase"/>
</dbReference>
<evidence type="ECO:0000313" key="1">
    <source>
        <dbReference type="EMBL" id="AJW30081.1"/>
    </source>
</evidence>
<dbReference type="PIRSF" id="PIRSF029407">
    <property type="entry name" value="UCP029407"/>
    <property type="match status" value="1"/>
</dbReference>
<reference evidence="1" key="1">
    <citation type="submission" date="2014-09" db="EMBL/GenBank/DDBJ databases">
        <title>The mobilome of the heavy metals and metalloids hypertolerant bacteria from the Lubin copper mine (Poland).</title>
        <authorList>
            <person name="Dziewit L."/>
            <person name="Bartosik D."/>
        </authorList>
    </citation>
    <scope>NUCLEOTIDE SEQUENCE</scope>
    <source>
        <plasmid evidence="1">pLM20P4</plasmid>
    </source>
</reference>
<dbReference type="EMBL" id="KM659096">
    <property type="protein sequence ID" value="AJW30081.1"/>
    <property type="molecule type" value="Genomic_DNA"/>
</dbReference>
<dbReference type="AlphaFoldDB" id="A0A0D5A1P9"/>